<comment type="caution">
    <text evidence="1">The sequence shown here is derived from an EMBL/GenBank/DDBJ whole genome shotgun (WGS) entry which is preliminary data.</text>
</comment>
<gene>
    <name evidence="1" type="ORF">LIZ65_03825</name>
</gene>
<evidence type="ECO:0000313" key="2">
    <source>
        <dbReference type="Proteomes" id="UP001299546"/>
    </source>
</evidence>
<dbReference type="RefSeq" id="WP_082891747.1">
    <property type="nucleotide sequence ID" value="NZ_JAJCIQ010000002.1"/>
</dbReference>
<keyword evidence="2" id="KW-1185">Reference proteome</keyword>
<proteinExistence type="predicted"/>
<dbReference type="EMBL" id="JAJCIS010000002">
    <property type="protein sequence ID" value="MCB7386408.1"/>
    <property type="molecule type" value="Genomic_DNA"/>
</dbReference>
<accession>A0ABS8DDF7</accession>
<sequence>MQETQQNPGNVSASTAITPTVNRTYKSRIFEMIFSDKKELLQLYNAMNGTNYDNPELLEINTLENAIYMSMHNDISFVIASQLYLYEHQSTYSPNLPLRCLLYISDLYSALTMDANFYGTKLIKIPTPEFVVFYNGTDEIADRQTIKLSDAFMIEKEDYSLELTATVLNINPGHSSAVLDACKTLKDYSEYSARVRRYAKTMDLEAAVELAITECIREDILAEFLRKNRAEAKSVSIYEYNEEKHMKFVREEGREEGLAAGRKEGFAARDELILRMKQSGLPLEEISKISGMSVEEINALSADTN</sequence>
<protein>
    <submittedName>
        <fullName evidence="1">Uncharacterized protein</fullName>
    </submittedName>
</protein>
<dbReference type="Proteomes" id="UP001299546">
    <property type="component" value="Unassembled WGS sequence"/>
</dbReference>
<organism evidence="1 2">
    <name type="scientific">Bariatricus massiliensis</name>
    <dbReference type="NCBI Taxonomy" id="1745713"/>
    <lineage>
        <taxon>Bacteria</taxon>
        <taxon>Bacillati</taxon>
        <taxon>Bacillota</taxon>
        <taxon>Clostridia</taxon>
        <taxon>Lachnospirales</taxon>
        <taxon>Lachnospiraceae</taxon>
        <taxon>Bariatricus</taxon>
    </lineage>
</organism>
<evidence type="ECO:0000313" key="1">
    <source>
        <dbReference type="EMBL" id="MCB7386408.1"/>
    </source>
</evidence>
<name>A0ABS8DDF7_9FIRM</name>
<reference evidence="1 2" key="1">
    <citation type="submission" date="2021-10" db="EMBL/GenBank/DDBJ databases">
        <title>Collection of gut derived symbiotic bacterial strains cultured from healthy donors.</title>
        <authorList>
            <person name="Lin H."/>
            <person name="Littmann E."/>
            <person name="Kohout C."/>
            <person name="Pamer E.G."/>
        </authorList>
    </citation>
    <scope>NUCLEOTIDE SEQUENCE [LARGE SCALE GENOMIC DNA]</scope>
    <source>
        <strain evidence="1 2">DFI.1.165</strain>
    </source>
</reference>